<dbReference type="Proteomes" id="UP001321018">
    <property type="component" value="Unassembled WGS sequence"/>
</dbReference>
<keyword evidence="5" id="KW-1185">Reference proteome</keyword>
<dbReference type="Pfam" id="PF25922">
    <property type="entry name" value="DUF7968"/>
    <property type="match status" value="1"/>
</dbReference>
<name>A0AAP2YXJ9_9EURY</name>
<feature type="compositionally biased region" description="Basic and acidic residues" evidence="1">
    <location>
        <begin position="1"/>
        <end position="12"/>
    </location>
</feature>
<dbReference type="InterPro" id="IPR058274">
    <property type="entry name" value="DUF7968"/>
</dbReference>
<proteinExistence type="predicted"/>
<dbReference type="RefSeq" id="WP_338002494.1">
    <property type="nucleotide sequence ID" value="NZ_JAOPKA010000002.1"/>
</dbReference>
<accession>A0AAP2YXJ9</accession>
<organism evidence="3 6">
    <name type="scientific">Natronoglomus mannanivorans</name>
    <dbReference type="NCBI Taxonomy" id="2979990"/>
    <lineage>
        <taxon>Archaea</taxon>
        <taxon>Methanobacteriati</taxon>
        <taxon>Methanobacteriota</taxon>
        <taxon>Stenosarchaea group</taxon>
        <taxon>Halobacteria</taxon>
        <taxon>Halobacteriales</taxon>
        <taxon>Natrialbaceae</taxon>
        <taxon>Natronoglomus</taxon>
    </lineage>
</organism>
<evidence type="ECO:0000313" key="3">
    <source>
        <dbReference type="EMBL" id="MCU4740650.1"/>
    </source>
</evidence>
<reference evidence="3 5" key="1">
    <citation type="submission" date="2022-09" db="EMBL/GenBank/DDBJ databases">
        <title>Enrichment on poylsaccharides allowed isolation of novel metabolic and taxonomic groups of Haloarchaea.</title>
        <authorList>
            <person name="Sorokin D.Y."/>
            <person name="Elcheninov A.G."/>
            <person name="Khizhniak T.V."/>
            <person name="Kolganova T.V."/>
            <person name="Kublanov I.V."/>
        </authorList>
    </citation>
    <scope>NUCLEOTIDE SEQUENCE</scope>
    <source>
        <strain evidence="4 5">AArc-m2/3/4</strain>
        <strain evidence="3">AArc-xg1-1</strain>
    </source>
</reference>
<dbReference type="EMBL" id="JAOPKB010000003">
    <property type="protein sequence ID" value="MCU4972703.1"/>
    <property type="molecule type" value="Genomic_DNA"/>
</dbReference>
<evidence type="ECO:0000313" key="6">
    <source>
        <dbReference type="Proteomes" id="UP001321018"/>
    </source>
</evidence>
<feature type="domain" description="DUF7968" evidence="2">
    <location>
        <begin position="19"/>
        <end position="123"/>
    </location>
</feature>
<feature type="region of interest" description="Disordered" evidence="1">
    <location>
        <begin position="1"/>
        <end position="25"/>
    </location>
</feature>
<evidence type="ECO:0000313" key="4">
    <source>
        <dbReference type="EMBL" id="MCU4972703.1"/>
    </source>
</evidence>
<dbReference type="Proteomes" id="UP001320972">
    <property type="component" value="Unassembled WGS sequence"/>
</dbReference>
<comment type="caution">
    <text evidence="3">The sequence shown here is derived from an EMBL/GenBank/DDBJ whole genome shotgun (WGS) entry which is preliminary data.</text>
</comment>
<evidence type="ECO:0000256" key="1">
    <source>
        <dbReference type="SAM" id="MobiDB-lite"/>
    </source>
</evidence>
<evidence type="ECO:0000313" key="5">
    <source>
        <dbReference type="Proteomes" id="UP001320972"/>
    </source>
</evidence>
<protein>
    <recommendedName>
        <fullName evidence="2">DUF7968 domain-containing protein</fullName>
    </recommendedName>
</protein>
<dbReference type="EMBL" id="JAOPKA010000002">
    <property type="protein sequence ID" value="MCU4740650.1"/>
    <property type="molecule type" value="Genomic_DNA"/>
</dbReference>
<sequence length="124" mass="13902">MAQKTDRGRADEREEGNETAQERADRIVVSYPEDLSDWGRFQVEKPSFVAFLLKTRDRASEGDVWEEFVDVGCCGSTLDVPLRVERIEGGSVIDEETDLTYEVREACGIEGSWQVQSEGGPKQA</sequence>
<gene>
    <name evidence="4" type="ORF">OB955_08120</name>
    <name evidence="3" type="ORF">OB960_04450</name>
</gene>
<evidence type="ECO:0000259" key="2">
    <source>
        <dbReference type="Pfam" id="PF25922"/>
    </source>
</evidence>
<dbReference type="AlphaFoldDB" id="A0AAP2YXJ9"/>